<feature type="binding site" evidence="10">
    <location>
        <position position="293"/>
    </location>
    <ligand>
        <name>Zn(2+)</name>
        <dbReference type="ChEBI" id="CHEBI:29105"/>
    </ligand>
</feature>
<dbReference type="AlphaFoldDB" id="A0A246JZY1"/>
<dbReference type="HAMAP" id="MF_01820">
    <property type="entry name" value="GTPase_RsgA"/>
    <property type="match status" value="1"/>
</dbReference>
<dbReference type="PROSITE" id="PS51721">
    <property type="entry name" value="G_CP"/>
    <property type="match status" value="1"/>
</dbReference>
<evidence type="ECO:0000256" key="2">
    <source>
        <dbReference type="ARBA" id="ARBA00022517"/>
    </source>
</evidence>
<dbReference type="PANTHER" id="PTHR32120:SF10">
    <property type="entry name" value="SMALL RIBOSOMAL SUBUNIT BIOGENESIS GTPASE RSGA"/>
    <property type="match status" value="1"/>
</dbReference>
<dbReference type="RefSeq" id="WP_088471960.1">
    <property type="nucleotide sequence ID" value="NZ_NISJ01000003.1"/>
</dbReference>
<evidence type="ECO:0000256" key="5">
    <source>
        <dbReference type="ARBA" id="ARBA00022741"/>
    </source>
</evidence>
<dbReference type="Gene3D" id="1.10.40.50">
    <property type="entry name" value="Probable gtpase engc, domain 3"/>
    <property type="match status" value="1"/>
</dbReference>
<feature type="domain" description="CP-type G" evidence="12">
    <location>
        <begin position="102"/>
        <end position="257"/>
    </location>
</feature>
<dbReference type="InterPro" id="IPR010914">
    <property type="entry name" value="RsgA_GTPase_dom"/>
</dbReference>
<keyword evidence="14" id="KW-1185">Reference proteome</keyword>
<evidence type="ECO:0000259" key="11">
    <source>
        <dbReference type="PROSITE" id="PS50936"/>
    </source>
</evidence>
<dbReference type="GO" id="GO:0003924">
    <property type="term" value="F:GTPase activity"/>
    <property type="evidence" value="ECO:0007669"/>
    <property type="project" value="UniProtKB-UniRule"/>
</dbReference>
<evidence type="ECO:0000256" key="1">
    <source>
        <dbReference type="ARBA" id="ARBA00022490"/>
    </source>
</evidence>
<dbReference type="GO" id="GO:0005737">
    <property type="term" value="C:cytoplasm"/>
    <property type="evidence" value="ECO:0007669"/>
    <property type="project" value="UniProtKB-SubCell"/>
</dbReference>
<keyword evidence="1 10" id="KW-0963">Cytoplasm</keyword>
<comment type="subunit">
    <text evidence="10">Monomer. Associates with 30S ribosomal subunit, binds 16S rRNA.</text>
</comment>
<keyword evidence="8 10" id="KW-0694">RNA-binding</keyword>
<dbReference type="SUPFAM" id="SSF52540">
    <property type="entry name" value="P-loop containing nucleoside triphosphate hydrolases"/>
    <property type="match status" value="1"/>
</dbReference>
<dbReference type="EC" id="3.6.1.-" evidence="10"/>
<comment type="function">
    <text evidence="10">One of several proteins that assist in the late maturation steps of the functional core of the 30S ribosomal subunit. Helps release RbfA from mature subunits. May play a role in the assembly of ribosomal proteins into the subunit. Circularly permuted GTPase that catalyzes slow GTP hydrolysis, GTPase activity is stimulated by the 30S ribosomal subunit.</text>
</comment>
<evidence type="ECO:0000256" key="3">
    <source>
        <dbReference type="ARBA" id="ARBA00022723"/>
    </source>
</evidence>
<dbReference type="Gene3D" id="3.40.50.300">
    <property type="entry name" value="P-loop containing nucleotide triphosphate hydrolases"/>
    <property type="match status" value="1"/>
</dbReference>
<protein>
    <recommendedName>
        <fullName evidence="10">Small ribosomal subunit biogenesis GTPase RsgA</fullName>
        <ecNumber evidence="10">3.6.1.-</ecNumber>
    </recommendedName>
</protein>
<keyword evidence="7 10" id="KW-0862">Zinc</keyword>
<dbReference type="Pfam" id="PF03193">
    <property type="entry name" value="RsgA_GTPase"/>
    <property type="match status" value="1"/>
</dbReference>
<comment type="similarity">
    <text evidence="10">Belongs to the TRAFAC class YlqF/YawG GTPase family. RsgA subfamily.</text>
</comment>
<feature type="binding site" evidence="10">
    <location>
        <position position="280"/>
    </location>
    <ligand>
        <name>Zn(2+)</name>
        <dbReference type="ChEBI" id="CHEBI:29105"/>
    </ligand>
</feature>
<evidence type="ECO:0000256" key="8">
    <source>
        <dbReference type="ARBA" id="ARBA00022884"/>
    </source>
</evidence>
<evidence type="ECO:0000259" key="12">
    <source>
        <dbReference type="PROSITE" id="PS51721"/>
    </source>
</evidence>
<gene>
    <name evidence="10 13" type="primary">rsgA</name>
    <name evidence="13" type="ORF">CDQ91_06610</name>
</gene>
<dbReference type="GO" id="GO:0019843">
    <property type="term" value="F:rRNA binding"/>
    <property type="evidence" value="ECO:0007669"/>
    <property type="project" value="UniProtKB-KW"/>
</dbReference>
<dbReference type="EMBL" id="NISJ01000003">
    <property type="protein sequence ID" value="OWQ98189.1"/>
    <property type="molecule type" value="Genomic_DNA"/>
</dbReference>
<feature type="domain" description="EngC GTPase" evidence="11">
    <location>
        <begin position="108"/>
        <end position="255"/>
    </location>
</feature>
<dbReference type="NCBIfam" id="TIGR00157">
    <property type="entry name" value="ribosome small subunit-dependent GTPase A"/>
    <property type="match status" value="1"/>
</dbReference>
<keyword evidence="5 10" id="KW-0547">Nucleotide-binding</keyword>
<feature type="binding site" evidence="10">
    <location>
        <begin position="199"/>
        <end position="207"/>
    </location>
    <ligand>
        <name>GTP</name>
        <dbReference type="ChEBI" id="CHEBI:37565"/>
    </ligand>
</feature>
<feature type="binding site" evidence="10">
    <location>
        <begin position="147"/>
        <end position="150"/>
    </location>
    <ligand>
        <name>GTP</name>
        <dbReference type="ChEBI" id="CHEBI:37565"/>
    </ligand>
</feature>
<sequence length="331" mass="36000">MKSTKETLEELGWREWFGDQVTPDEVQQCHPVRVMAVHRGKIAVAGAGGQGFITPHIPGAKPSDDHPTVGDWLLVDRLTDQPVRVLGRMNLFKRRSPGDPRKDQMIAANVDTLFIVASCNQDFSVARLERYLVLAREVGVNPVVVLTKADLADDPDVFAAAARAIEPGLRVETVNGRDPASVAHLASWCGPGETVALLGSSGVGKSTLVNGLRRSDSIATQAIRARDGTGRHTTTVREMHRLERGGWLLDTPGMRELQLSDAGAGISEVFDDFIEVAQNCRFSNCAHGVEPGCAVRAAIAEGSLTSERFDRWRKLAAEEDASAARYTKRTR</sequence>
<proteinExistence type="inferred from homology"/>
<evidence type="ECO:0000256" key="7">
    <source>
        <dbReference type="ARBA" id="ARBA00022833"/>
    </source>
</evidence>
<evidence type="ECO:0000256" key="4">
    <source>
        <dbReference type="ARBA" id="ARBA00022730"/>
    </source>
</evidence>
<comment type="cofactor">
    <cofactor evidence="10">
        <name>Zn(2+)</name>
        <dbReference type="ChEBI" id="CHEBI:29105"/>
    </cofactor>
    <text evidence="10">Binds 1 zinc ion per subunit.</text>
</comment>
<dbReference type="InterPro" id="IPR027417">
    <property type="entry name" value="P-loop_NTPase"/>
</dbReference>
<keyword evidence="3 10" id="KW-0479">Metal-binding</keyword>
<dbReference type="InterPro" id="IPR030378">
    <property type="entry name" value="G_CP_dom"/>
</dbReference>
<comment type="subcellular location">
    <subcellularLocation>
        <location evidence="10">Cytoplasm</location>
    </subcellularLocation>
</comment>
<organism evidence="13 14">
    <name type="scientific">Sphingopyxis witflariensis</name>
    <dbReference type="NCBI Taxonomy" id="173675"/>
    <lineage>
        <taxon>Bacteria</taxon>
        <taxon>Pseudomonadati</taxon>
        <taxon>Pseudomonadota</taxon>
        <taxon>Alphaproteobacteria</taxon>
        <taxon>Sphingomonadales</taxon>
        <taxon>Sphingomonadaceae</taxon>
        <taxon>Sphingopyxis</taxon>
    </lineage>
</organism>
<dbReference type="PANTHER" id="PTHR32120">
    <property type="entry name" value="SMALL RIBOSOMAL SUBUNIT BIOGENESIS GTPASE RSGA"/>
    <property type="match status" value="1"/>
</dbReference>
<accession>A0A246JZY1</accession>
<keyword evidence="4 10" id="KW-0699">rRNA-binding</keyword>
<evidence type="ECO:0000256" key="6">
    <source>
        <dbReference type="ARBA" id="ARBA00022801"/>
    </source>
</evidence>
<keyword evidence="9 10" id="KW-0342">GTP-binding</keyword>
<name>A0A246JZY1_9SPHN</name>
<dbReference type="PROSITE" id="PS50936">
    <property type="entry name" value="ENGC_GTPASE"/>
    <property type="match status" value="1"/>
</dbReference>
<evidence type="ECO:0000256" key="9">
    <source>
        <dbReference type="ARBA" id="ARBA00023134"/>
    </source>
</evidence>
<feature type="binding site" evidence="10">
    <location>
        <position position="285"/>
    </location>
    <ligand>
        <name>Zn(2+)</name>
        <dbReference type="ChEBI" id="CHEBI:29105"/>
    </ligand>
</feature>
<comment type="caution">
    <text evidence="13">The sequence shown here is derived from an EMBL/GenBank/DDBJ whole genome shotgun (WGS) entry which is preliminary data.</text>
</comment>
<keyword evidence="2 10" id="KW-0690">Ribosome biogenesis</keyword>
<dbReference type="GO" id="GO:0046872">
    <property type="term" value="F:metal ion binding"/>
    <property type="evidence" value="ECO:0007669"/>
    <property type="project" value="UniProtKB-KW"/>
</dbReference>
<dbReference type="GO" id="GO:0005525">
    <property type="term" value="F:GTP binding"/>
    <property type="evidence" value="ECO:0007669"/>
    <property type="project" value="UniProtKB-UniRule"/>
</dbReference>
<dbReference type="GO" id="GO:0042274">
    <property type="term" value="P:ribosomal small subunit biogenesis"/>
    <property type="evidence" value="ECO:0007669"/>
    <property type="project" value="UniProtKB-UniRule"/>
</dbReference>
<dbReference type="InterPro" id="IPR004881">
    <property type="entry name" value="Ribosome_biogen_GTPase_RsgA"/>
</dbReference>
<evidence type="ECO:0000256" key="10">
    <source>
        <dbReference type="HAMAP-Rule" id="MF_01820"/>
    </source>
</evidence>
<dbReference type="Proteomes" id="UP000197097">
    <property type="component" value="Unassembled WGS sequence"/>
</dbReference>
<dbReference type="OrthoDB" id="9809485at2"/>
<reference evidence="13 14" key="1">
    <citation type="journal article" date="2002" name="Int. J. Syst. Evol. Microbiol.">
        <title>Sphingopyxis witflariensis sp. nov., isolated from activated sludge.</title>
        <authorList>
            <person name="Kampfer P."/>
            <person name="Witzenberger R."/>
            <person name="Denner E.B."/>
            <person name="Busse H.J."/>
            <person name="Neef A."/>
        </authorList>
    </citation>
    <scope>NUCLEOTIDE SEQUENCE [LARGE SCALE GENOMIC DNA]</scope>
    <source>
        <strain evidence="13 14">DSM 14551</strain>
    </source>
</reference>
<keyword evidence="6 10" id="KW-0378">Hydrolase</keyword>
<evidence type="ECO:0000313" key="14">
    <source>
        <dbReference type="Proteomes" id="UP000197097"/>
    </source>
</evidence>
<dbReference type="CDD" id="cd01854">
    <property type="entry name" value="YjeQ_EngC"/>
    <property type="match status" value="1"/>
</dbReference>
<feature type="binding site" evidence="10">
    <location>
        <position position="287"/>
    </location>
    <ligand>
        <name>Zn(2+)</name>
        <dbReference type="ChEBI" id="CHEBI:29105"/>
    </ligand>
</feature>
<evidence type="ECO:0000313" key="13">
    <source>
        <dbReference type="EMBL" id="OWQ98189.1"/>
    </source>
</evidence>